<evidence type="ECO:0000313" key="3">
    <source>
        <dbReference type="EMBL" id="MCQ4166037.1"/>
    </source>
</evidence>
<dbReference type="RefSeq" id="WP_255915229.1">
    <property type="nucleotide sequence ID" value="NZ_JANFQO010000014.1"/>
</dbReference>
<reference evidence="3" key="1">
    <citation type="submission" date="2022-07" db="EMBL/GenBank/DDBJ databases">
        <title>Tahibacter sp., a new gammaproteobacterium isolated from the silt sample collected at pig farm.</title>
        <authorList>
            <person name="Chen H."/>
        </authorList>
    </citation>
    <scope>NUCLEOTIDE SEQUENCE</scope>
    <source>
        <strain evidence="3">P2K</strain>
    </source>
</reference>
<organism evidence="3 4">
    <name type="scientific">Tahibacter harae</name>
    <dbReference type="NCBI Taxonomy" id="2963937"/>
    <lineage>
        <taxon>Bacteria</taxon>
        <taxon>Pseudomonadati</taxon>
        <taxon>Pseudomonadota</taxon>
        <taxon>Gammaproteobacteria</taxon>
        <taxon>Lysobacterales</taxon>
        <taxon>Rhodanobacteraceae</taxon>
        <taxon>Tahibacter</taxon>
    </lineage>
</organism>
<comment type="caution">
    <text evidence="3">The sequence shown here is derived from an EMBL/GenBank/DDBJ whole genome shotgun (WGS) entry which is preliminary data.</text>
</comment>
<feature type="compositionally biased region" description="Basic residues" evidence="2">
    <location>
        <begin position="210"/>
        <end position="219"/>
    </location>
</feature>
<accession>A0ABT1QUT1</accession>
<evidence type="ECO:0000313" key="4">
    <source>
        <dbReference type="Proteomes" id="UP001165498"/>
    </source>
</evidence>
<feature type="compositionally biased region" description="Pro residues" evidence="2">
    <location>
        <begin position="175"/>
        <end position="189"/>
    </location>
</feature>
<gene>
    <name evidence="3" type="ORF">NM961_15045</name>
</gene>
<name>A0ABT1QUT1_9GAMM</name>
<dbReference type="Proteomes" id="UP001165498">
    <property type="component" value="Unassembled WGS sequence"/>
</dbReference>
<sequence>MAWWDDIRDMLRQDLGATPARSAPEAAPAPLRQARQLLSRTARELAQARGRAETVARRLARAQAQLEALTRAPQPHPRYHARLLDLSRAIARDSGLAGGFQAHLAQLDLLHDEVSRQLRELDHDLDMARAASTLGQATDAVARRRATRAVARPASTRPAAAKPGSVSTKKKARPEPSPSDPESPIPNPAPKGFRRARTSRVLAALEKLPPRRPGRRDED</sequence>
<evidence type="ECO:0000256" key="2">
    <source>
        <dbReference type="SAM" id="MobiDB-lite"/>
    </source>
</evidence>
<evidence type="ECO:0008006" key="5">
    <source>
        <dbReference type="Google" id="ProtNLM"/>
    </source>
</evidence>
<evidence type="ECO:0000256" key="1">
    <source>
        <dbReference type="SAM" id="Coils"/>
    </source>
</evidence>
<keyword evidence="4" id="KW-1185">Reference proteome</keyword>
<protein>
    <recommendedName>
        <fullName evidence="5">CHAD domain-containing protein</fullName>
    </recommendedName>
</protein>
<feature type="compositionally biased region" description="Low complexity" evidence="2">
    <location>
        <begin position="148"/>
        <end position="161"/>
    </location>
</feature>
<proteinExistence type="predicted"/>
<feature type="region of interest" description="Disordered" evidence="2">
    <location>
        <begin position="136"/>
        <end position="219"/>
    </location>
</feature>
<dbReference type="EMBL" id="JANFQO010000014">
    <property type="protein sequence ID" value="MCQ4166037.1"/>
    <property type="molecule type" value="Genomic_DNA"/>
</dbReference>
<keyword evidence="1" id="KW-0175">Coiled coil</keyword>
<feature type="coiled-coil region" evidence="1">
    <location>
        <begin position="31"/>
        <end position="72"/>
    </location>
</feature>